<dbReference type="Gene3D" id="1.25.40.20">
    <property type="entry name" value="Ankyrin repeat-containing domain"/>
    <property type="match status" value="2"/>
</dbReference>
<evidence type="ECO:0000259" key="9">
    <source>
        <dbReference type="PROSITE" id="PS50003"/>
    </source>
</evidence>
<keyword evidence="5" id="KW-0446">Lipid-binding</keyword>
<dbReference type="OMA" id="LPEMKGW"/>
<keyword evidence="2" id="KW-0813">Transport</keyword>
<dbReference type="GO" id="GO:0034727">
    <property type="term" value="P:piecemeal microautophagy of the nucleus"/>
    <property type="evidence" value="ECO:0007669"/>
    <property type="project" value="TreeGrafter"/>
</dbReference>
<dbReference type="PROSITE" id="PS01013">
    <property type="entry name" value="OSBP"/>
    <property type="match status" value="1"/>
</dbReference>
<dbReference type="InterPro" id="IPR018494">
    <property type="entry name" value="Oxysterol-bd_CS"/>
</dbReference>
<dbReference type="EMBL" id="JEMT01027541">
    <property type="protein sequence ID" value="EXX56754.1"/>
    <property type="molecule type" value="Genomic_DNA"/>
</dbReference>
<gene>
    <name evidence="10" type="ORF">RirG_213330</name>
</gene>
<feature type="repeat" description="ANK" evidence="6">
    <location>
        <begin position="220"/>
        <end position="252"/>
    </location>
</feature>
<feature type="region of interest" description="Disordered" evidence="8">
    <location>
        <begin position="1130"/>
        <end position="1150"/>
    </location>
</feature>
<dbReference type="InterPro" id="IPR000648">
    <property type="entry name" value="Oxysterol-bd"/>
</dbReference>
<evidence type="ECO:0000256" key="6">
    <source>
        <dbReference type="PROSITE-ProRule" id="PRU00023"/>
    </source>
</evidence>
<dbReference type="SMART" id="SM00248">
    <property type="entry name" value="ANK"/>
    <property type="match status" value="3"/>
</dbReference>
<evidence type="ECO:0000313" key="10">
    <source>
        <dbReference type="EMBL" id="EXX56754.1"/>
    </source>
</evidence>
<name>A0A015JP67_RHIIW</name>
<organism evidence="10 11">
    <name type="scientific">Rhizophagus irregularis (strain DAOM 197198w)</name>
    <name type="common">Glomus intraradices</name>
    <dbReference type="NCBI Taxonomy" id="1432141"/>
    <lineage>
        <taxon>Eukaryota</taxon>
        <taxon>Fungi</taxon>
        <taxon>Fungi incertae sedis</taxon>
        <taxon>Mucoromycota</taxon>
        <taxon>Glomeromycotina</taxon>
        <taxon>Glomeromycetes</taxon>
        <taxon>Glomerales</taxon>
        <taxon>Glomeraceae</taxon>
        <taxon>Rhizophagus</taxon>
    </lineage>
</organism>
<dbReference type="InterPro" id="IPR002110">
    <property type="entry name" value="Ankyrin_rpt"/>
</dbReference>
<dbReference type="GO" id="GO:0005635">
    <property type="term" value="C:nuclear envelope"/>
    <property type="evidence" value="ECO:0007669"/>
    <property type="project" value="TreeGrafter"/>
</dbReference>
<evidence type="ECO:0000256" key="8">
    <source>
        <dbReference type="SAM" id="MobiDB-lite"/>
    </source>
</evidence>
<keyword evidence="11" id="KW-1185">Reference proteome</keyword>
<keyword evidence="3" id="KW-0597">Phosphoprotein</keyword>
<dbReference type="InterPro" id="IPR001849">
    <property type="entry name" value="PH_domain"/>
</dbReference>
<dbReference type="FunFam" id="2.30.29.30:FF:000061">
    <property type="entry name" value="Oxysterol binding protein 1"/>
    <property type="match status" value="1"/>
</dbReference>
<dbReference type="GO" id="GO:0097038">
    <property type="term" value="C:perinuclear endoplasmic reticulum"/>
    <property type="evidence" value="ECO:0007669"/>
    <property type="project" value="TreeGrafter"/>
</dbReference>
<dbReference type="STRING" id="1432141.A0A015JP67"/>
<dbReference type="SUPFAM" id="SSF48403">
    <property type="entry name" value="Ankyrin repeat"/>
    <property type="match status" value="1"/>
</dbReference>
<dbReference type="GO" id="GO:0030011">
    <property type="term" value="P:maintenance of cell polarity"/>
    <property type="evidence" value="ECO:0007669"/>
    <property type="project" value="TreeGrafter"/>
</dbReference>
<evidence type="ECO:0000256" key="1">
    <source>
        <dbReference type="ARBA" id="ARBA00008842"/>
    </source>
</evidence>
<comment type="caution">
    <text evidence="10">The sequence shown here is derived from an EMBL/GenBank/DDBJ whole genome shotgun (WGS) entry which is preliminary data.</text>
</comment>
<dbReference type="Gene3D" id="2.40.160.120">
    <property type="match status" value="1"/>
</dbReference>
<feature type="region of interest" description="Disordered" evidence="8">
    <location>
        <begin position="64"/>
        <end position="86"/>
    </location>
</feature>
<evidence type="ECO:0000313" key="11">
    <source>
        <dbReference type="Proteomes" id="UP000022910"/>
    </source>
</evidence>
<dbReference type="PROSITE" id="PS50088">
    <property type="entry name" value="ANK_REPEAT"/>
    <property type="match status" value="2"/>
</dbReference>
<dbReference type="PANTHER" id="PTHR10972">
    <property type="entry name" value="OXYSTEROL-BINDING PROTEIN-RELATED"/>
    <property type="match status" value="1"/>
</dbReference>
<keyword evidence="6" id="KW-0040">ANK repeat</keyword>
<evidence type="ECO:0000256" key="3">
    <source>
        <dbReference type="ARBA" id="ARBA00022553"/>
    </source>
</evidence>
<comment type="similarity">
    <text evidence="1 7">Belongs to the OSBP family.</text>
</comment>
<dbReference type="AlphaFoldDB" id="A0A015JP67"/>
<dbReference type="PROSITE" id="PS50003">
    <property type="entry name" value="PH_DOMAIN"/>
    <property type="match status" value="1"/>
</dbReference>
<dbReference type="GO" id="GO:0006869">
    <property type="term" value="P:lipid transport"/>
    <property type="evidence" value="ECO:0007669"/>
    <property type="project" value="UniProtKB-KW"/>
</dbReference>
<dbReference type="Gene3D" id="3.30.70.3490">
    <property type="match status" value="1"/>
</dbReference>
<dbReference type="HOGENOM" id="CLU_001040_1_0_1"/>
<dbReference type="SUPFAM" id="SSF144000">
    <property type="entry name" value="Oxysterol-binding protein-like"/>
    <property type="match status" value="1"/>
</dbReference>
<feature type="domain" description="PH" evidence="9">
    <location>
        <begin position="291"/>
        <end position="386"/>
    </location>
</feature>
<dbReference type="Pfam" id="PF01237">
    <property type="entry name" value="Oxysterol_BP"/>
    <property type="match status" value="1"/>
</dbReference>
<dbReference type="GO" id="GO:0032934">
    <property type="term" value="F:sterol binding"/>
    <property type="evidence" value="ECO:0007669"/>
    <property type="project" value="TreeGrafter"/>
</dbReference>
<sequence>MTTTPQVEQVEQQRRVSTPSLRLSIKSNSNAAVEDSLKTYKLLEALRSGDTSTLQTLISTYTLPVPSSTSSSTPTSSTSSQHNLPSPLTLGVQCATTNTIEFIISNFVGKNIDLNQSDQLGNTALHYASKGGRIDVIELLLKQKNINDTIMNVDGKQPIDLAKNREIANILKESRDEFVEHATSLFKQYITNSNYSGLYSLFSDPRAVALVDINHQDSTTGATLLHDSARKKDIEMVKFCIDHGADVGIRDRKGKLAIEVTKDDDIKSLLKQITPLLTTTSIVTTLESNQPPKLKGYLNKWTNYAGGYKSRWFVLENCILSYFKNQDDAGNSCRGSINMKIAKISIDSSDRQRFDIIGKGSIRYHLRANHPSEAKKWTIALTQSTQWQQQNHREDGGMVSPTSRNVTGEIKDDDSRVGRTESLSQQNNDQRSRSRSPSDDSIEVETIPYEDSYQMTINSAKAQFLLQNQQLEALITMLPLQSSSLEEGNETKEGALVETFSKSLNLLQNYVEEILRMTEEREEYWRKKLDKELEIKRLWEQSMRDLFIERNEMEQIIQDNVKEEKLRKKQLRLISPTNSTPIQRESSEMEVRKSEEFQSRAVDLTVVTNGLSTTSGENLITTSSMSLADEYDSDEEFYDAFDGCSVNEDINKSATKLPSELSSEGISLPNSTSLQPYISNSYLGYPEHIRERLPLDQKSLRPEVSLWSILKNSIGKDLSKITLPVYFNEPTSMLQRMAEDMEYSELLDSASRQQNSAERILYVAAFAMSNYSSTVGRIAKPFNPLLGETYEYVRPDKAFRYISEQVSHHPPISACYCESPNYDFFAEVDVKSKFWGKSFEILPQGVSHVNLKVLNDYWPKSLPDTLKKPANENGEVFIEHYSWKKVTTCVNNLIVGTPWIDHYGDMIITNHLTGDKCVLTFKARGWRGKDAFEIRGFVKDGENDQEVWEIAGRWNERLIARRCDINLSGASEVDLGSDKAAEHAYQHHTAGNSNSLDGIPMTPISPSSLQYRRPIVLLWKKSPTPEEPMPFNLTPFAITLNDLPGNLVPWIAPTDSRLRPDQRAMELGNYDLASTEKVRLEEKQREKRKKREQGVDKEFVPRWFTKKIEKDTGELYWEFNHEYWKERERAGKEKVEGNGQGKWNIDDDIF</sequence>
<dbReference type="GO" id="GO:0005829">
    <property type="term" value="C:cytosol"/>
    <property type="evidence" value="ECO:0007669"/>
    <property type="project" value="TreeGrafter"/>
</dbReference>
<evidence type="ECO:0000256" key="2">
    <source>
        <dbReference type="ARBA" id="ARBA00022448"/>
    </source>
</evidence>
<dbReference type="PANTHER" id="PTHR10972:SF205">
    <property type="entry name" value="OXYSTEROL-BINDING PROTEIN 1"/>
    <property type="match status" value="1"/>
</dbReference>
<dbReference type="PROSITE" id="PS50297">
    <property type="entry name" value="ANK_REP_REGION"/>
    <property type="match status" value="2"/>
</dbReference>
<accession>A0A015JP67</accession>
<dbReference type="OrthoDB" id="1854502at2759"/>
<dbReference type="Proteomes" id="UP000022910">
    <property type="component" value="Unassembled WGS sequence"/>
</dbReference>
<dbReference type="GO" id="GO:0006887">
    <property type="term" value="P:exocytosis"/>
    <property type="evidence" value="ECO:0007669"/>
    <property type="project" value="TreeGrafter"/>
</dbReference>
<dbReference type="GO" id="GO:0005886">
    <property type="term" value="C:plasma membrane"/>
    <property type="evidence" value="ECO:0007669"/>
    <property type="project" value="TreeGrafter"/>
</dbReference>
<dbReference type="Pfam" id="PF12796">
    <property type="entry name" value="Ank_2"/>
    <property type="match status" value="1"/>
</dbReference>
<dbReference type="SMART" id="SM00233">
    <property type="entry name" value="PH"/>
    <property type="match status" value="1"/>
</dbReference>
<proteinExistence type="inferred from homology"/>
<dbReference type="PRINTS" id="PR01415">
    <property type="entry name" value="ANKYRIN"/>
</dbReference>
<protein>
    <submittedName>
        <fullName evidence="10">Osh2p</fullName>
    </submittedName>
</protein>
<dbReference type="Gene3D" id="2.30.29.30">
    <property type="entry name" value="Pleckstrin-homology domain (PH domain)/Phosphotyrosine-binding domain (PTB)"/>
    <property type="match status" value="1"/>
</dbReference>
<dbReference type="InterPro" id="IPR037239">
    <property type="entry name" value="OSBP_sf"/>
</dbReference>
<feature type="repeat" description="ANK" evidence="6">
    <location>
        <begin position="120"/>
        <end position="142"/>
    </location>
</feature>
<dbReference type="InterPro" id="IPR036770">
    <property type="entry name" value="Ankyrin_rpt-contain_sf"/>
</dbReference>
<evidence type="ECO:0000256" key="4">
    <source>
        <dbReference type="ARBA" id="ARBA00023055"/>
    </source>
</evidence>
<feature type="compositionally biased region" description="Basic and acidic residues" evidence="8">
    <location>
        <begin position="409"/>
        <end position="419"/>
    </location>
</feature>
<dbReference type="GO" id="GO:0006897">
    <property type="term" value="P:endocytosis"/>
    <property type="evidence" value="ECO:0007669"/>
    <property type="project" value="TreeGrafter"/>
</dbReference>
<evidence type="ECO:0000256" key="7">
    <source>
        <dbReference type="RuleBase" id="RU003844"/>
    </source>
</evidence>
<keyword evidence="4" id="KW-0445">Lipid transport</keyword>
<dbReference type="Pfam" id="PF00023">
    <property type="entry name" value="Ank"/>
    <property type="match status" value="1"/>
</dbReference>
<evidence type="ECO:0000256" key="5">
    <source>
        <dbReference type="ARBA" id="ARBA00023121"/>
    </source>
</evidence>
<dbReference type="InterPro" id="IPR011993">
    <property type="entry name" value="PH-like_dom_sf"/>
</dbReference>
<reference evidence="10 11" key="1">
    <citation type="submission" date="2014-02" db="EMBL/GenBank/DDBJ databases">
        <title>Single nucleus genome sequencing reveals high similarity among nuclei of an endomycorrhizal fungus.</title>
        <authorList>
            <person name="Lin K."/>
            <person name="Geurts R."/>
            <person name="Zhang Z."/>
            <person name="Limpens E."/>
            <person name="Saunders D.G."/>
            <person name="Mu D."/>
            <person name="Pang E."/>
            <person name="Cao H."/>
            <person name="Cha H."/>
            <person name="Lin T."/>
            <person name="Zhou Q."/>
            <person name="Shang Y."/>
            <person name="Li Y."/>
            <person name="Ivanov S."/>
            <person name="Sharma T."/>
            <person name="Velzen R.V."/>
            <person name="Ruijter N.D."/>
            <person name="Aanen D.K."/>
            <person name="Win J."/>
            <person name="Kamoun S."/>
            <person name="Bisseling T."/>
            <person name="Huang S."/>
        </authorList>
    </citation>
    <scope>NUCLEOTIDE SEQUENCE [LARGE SCALE GENOMIC DNA]</scope>
    <source>
        <strain evidence="11">DAOM197198w</strain>
    </source>
</reference>
<dbReference type="Pfam" id="PF00169">
    <property type="entry name" value="PH"/>
    <property type="match status" value="1"/>
</dbReference>
<dbReference type="SMR" id="A0A015JP67"/>
<feature type="compositionally biased region" description="Low complexity" evidence="8">
    <location>
        <begin position="64"/>
        <end position="80"/>
    </location>
</feature>
<feature type="region of interest" description="Disordered" evidence="8">
    <location>
        <begin position="385"/>
        <end position="443"/>
    </location>
</feature>
<dbReference type="SUPFAM" id="SSF50729">
    <property type="entry name" value="PH domain-like"/>
    <property type="match status" value="1"/>
</dbReference>